<reference evidence="7" key="1">
    <citation type="submission" date="2016-10" db="EMBL/GenBank/DDBJ databases">
        <authorList>
            <person name="Varghese N."/>
            <person name="Submissions S."/>
        </authorList>
    </citation>
    <scope>NUCLEOTIDE SEQUENCE [LARGE SCALE GENOMIC DNA]</scope>
    <source>
        <strain evidence="7">XBD2006</strain>
    </source>
</reference>
<feature type="region of interest" description="Disordered" evidence="4">
    <location>
        <begin position="25"/>
        <end position="45"/>
    </location>
</feature>
<dbReference type="Proteomes" id="UP000183047">
    <property type="component" value="Unassembled WGS sequence"/>
</dbReference>
<dbReference type="PANTHER" id="PTHR30061:SF50">
    <property type="entry name" value="MALTOSE_MALTODEXTRIN-BINDING PERIPLASMIC PROTEIN"/>
    <property type="match status" value="1"/>
</dbReference>
<feature type="compositionally biased region" description="Acidic residues" evidence="4">
    <location>
        <begin position="30"/>
        <end position="39"/>
    </location>
</feature>
<protein>
    <submittedName>
        <fullName evidence="6">Arabinogalactan oligomer / maltooligosaccharide transport system substrate-binding protein</fullName>
    </submittedName>
</protein>
<evidence type="ECO:0000256" key="5">
    <source>
        <dbReference type="SAM" id="SignalP"/>
    </source>
</evidence>
<dbReference type="GO" id="GO:0042956">
    <property type="term" value="P:maltodextrin transmembrane transport"/>
    <property type="evidence" value="ECO:0007669"/>
    <property type="project" value="TreeGrafter"/>
</dbReference>
<accession>A0A1G5D8K0</accession>
<comment type="similarity">
    <text evidence="1">Belongs to the bacterial solute-binding protein 1 family.</text>
</comment>
<evidence type="ECO:0000256" key="4">
    <source>
        <dbReference type="SAM" id="MobiDB-lite"/>
    </source>
</evidence>
<feature type="compositionally biased region" description="Acidic residues" evidence="4">
    <location>
        <begin position="430"/>
        <end position="473"/>
    </location>
</feature>
<evidence type="ECO:0000256" key="1">
    <source>
        <dbReference type="ARBA" id="ARBA00008520"/>
    </source>
</evidence>
<dbReference type="SUPFAM" id="SSF53850">
    <property type="entry name" value="Periplasmic binding protein-like II"/>
    <property type="match status" value="1"/>
</dbReference>
<dbReference type="GO" id="GO:1901982">
    <property type="term" value="F:maltose binding"/>
    <property type="evidence" value="ECO:0007669"/>
    <property type="project" value="TreeGrafter"/>
</dbReference>
<evidence type="ECO:0000313" key="6">
    <source>
        <dbReference type="EMBL" id="SCY11169.1"/>
    </source>
</evidence>
<keyword evidence="3 5" id="KW-0732">Signal</keyword>
<feature type="signal peptide" evidence="5">
    <location>
        <begin position="1"/>
        <end position="20"/>
    </location>
</feature>
<dbReference type="GO" id="GO:0055052">
    <property type="term" value="C:ATP-binding cassette (ABC) transporter complex, substrate-binding subunit-containing"/>
    <property type="evidence" value="ECO:0007669"/>
    <property type="project" value="TreeGrafter"/>
</dbReference>
<evidence type="ECO:0000256" key="2">
    <source>
        <dbReference type="ARBA" id="ARBA00022448"/>
    </source>
</evidence>
<name>A0A1G5D8K0_9FIRM</name>
<gene>
    <name evidence="6" type="ORF">SAMN02910451_01399</name>
</gene>
<dbReference type="RefSeq" id="WP_074462055.1">
    <property type="nucleotide sequence ID" value="NZ_FMUR01000008.1"/>
</dbReference>
<dbReference type="GO" id="GO:0015768">
    <property type="term" value="P:maltose transport"/>
    <property type="evidence" value="ECO:0007669"/>
    <property type="project" value="TreeGrafter"/>
</dbReference>
<organism evidence="6 7">
    <name type="scientific">Butyrivibrio hungatei</name>
    <dbReference type="NCBI Taxonomy" id="185008"/>
    <lineage>
        <taxon>Bacteria</taxon>
        <taxon>Bacillati</taxon>
        <taxon>Bacillota</taxon>
        <taxon>Clostridia</taxon>
        <taxon>Lachnospirales</taxon>
        <taxon>Lachnospiraceae</taxon>
        <taxon>Butyrivibrio</taxon>
    </lineage>
</organism>
<feature type="region of interest" description="Disordered" evidence="4">
    <location>
        <begin position="420"/>
        <end position="483"/>
    </location>
</feature>
<dbReference type="PROSITE" id="PS51257">
    <property type="entry name" value="PROKAR_LIPOPROTEIN"/>
    <property type="match status" value="1"/>
</dbReference>
<keyword evidence="2" id="KW-0813">Transport</keyword>
<dbReference type="Gene3D" id="3.40.190.10">
    <property type="entry name" value="Periplasmic binding protein-like II"/>
    <property type="match status" value="2"/>
</dbReference>
<dbReference type="PANTHER" id="PTHR30061">
    <property type="entry name" value="MALTOSE-BINDING PERIPLASMIC PROTEIN"/>
    <property type="match status" value="1"/>
</dbReference>
<dbReference type="EMBL" id="FMUR01000008">
    <property type="protein sequence ID" value="SCY11169.1"/>
    <property type="molecule type" value="Genomic_DNA"/>
</dbReference>
<keyword evidence="7" id="KW-1185">Reference proteome</keyword>
<feature type="chain" id="PRO_5039009724" evidence="5">
    <location>
        <begin position="21"/>
        <end position="483"/>
    </location>
</feature>
<dbReference type="AlphaFoldDB" id="A0A1G5D8K0"/>
<sequence>MSKKMLIILLSTVISFGSFSGCGANKSEEESIPETESVSDSELPSGDVSLRVWGSEEDSELINQIISSFVSEYSSQANFNITFEPHSESSAKDDILGDVLNAPDVFTFADDQLLALIASGVLKKVPNDSEIAGRNLAAASEAASFNGTLYAYPLTADNGYFLFYNSKYLTEEDVQTLDGILEVASREGKKFFMEMNSGWYMYSFFGNTDMEIGLNDDGISTYCNWNAKYTNIKGVDVAQAMADIGKNPGFINAGNDDFGIGAANGSIIAGVSGIWDENEIKDAWGDGYAATKLPTYTVAGQQLQMSSYAGYKLVGVNSRSENAAWANKFADWMTNEQNQALRFSMRGQGPSNTAASSTGEVAQSKGLQALQKQAEYASLQRVGGTFWDPATNLGTILSEGNPGGKDLQTLLNEMVTAVTGVESSGNKEGEEGEAEDTASEEEATEEAASDDSIEENADAGSDEVAEASPEDNADAQASSEASE</sequence>
<evidence type="ECO:0000256" key="3">
    <source>
        <dbReference type="ARBA" id="ARBA00022729"/>
    </source>
</evidence>
<dbReference type="InterPro" id="IPR006059">
    <property type="entry name" value="SBP"/>
</dbReference>
<dbReference type="OrthoDB" id="9764072at2"/>
<proteinExistence type="inferred from homology"/>
<evidence type="ECO:0000313" key="7">
    <source>
        <dbReference type="Proteomes" id="UP000183047"/>
    </source>
</evidence>
<dbReference type="Pfam" id="PF13416">
    <property type="entry name" value="SBP_bac_8"/>
    <property type="match status" value="1"/>
</dbReference>